<proteinExistence type="predicted"/>
<dbReference type="RefSeq" id="WP_394826129.1">
    <property type="nucleotide sequence ID" value="NZ_CP089984.1"/>
</dbReference>
<dbReference type="InterPro" id="IPR036291">
    <property type="entry name" value="NAD(P)-bd_dom_sf"/>
</dbReference>
<keyword evidence="2" id="KW-0597">Phosphoprotein</keyword>
<dbReference type="Gene3D" id="3.40.50.720">
    <property type="entry name" value="NAD(P)-binding Rossmann-like Domain"/>
    <property type="match status" value="1"/>
</dbReference>
<dbReference type="Proteomes" id="UP001370348">
    <property type="component" value="Chromosome"/>
</dbReference>
<reference evidence="4 5" key="1">
    <citation type="submission" date="2021-12" db="EMBL/GenBank/DDBJ databases">
        <title>Discovery of the Pendulisporaceae a myxobacterial family with distinct sporulation behavior and unique specialized metabolism.</title>
        <authorList>
            <person name="Garcia R."/>
            <person name="Popoff A."/>
            <person name="Bader C.D."/>
            <person name="Loehr J."/>
            <person name="Walesch S."/>
            <person name="Walt C."/>
            <person name="Boldt J."/>
            <person name="Bunk B."/>
            <person name="Haeckl F.J.F.P.J."/>
            <person name="Gunesch A.P."/>
            <person name="Birkelbach J."/>
            <person name="Nuebel U."/>
            <person name="Pietschmann T."/>
            <person name="Bach T."/>
            <person name="Mueller R."/>
        </authorList>
    </citation>
    <scope>NUCLEOTIDE SEQUENCE [LARGE SCALE GENOMIC DNA]</scope>
    <source>
        <strain evidence="4 5">MSr11954</strain>
    </source>
</reference>
<dbReference type="EMBL" id="CP089984">
    <property type="protein sequence ID" value="WXB16505.1"/>
    <property type="molecule type" value="Genomic_DNA"/>
</dbReference>
<sequence>MRIDIVGKSDYFALALGSPKALKIRASEPVAPRLKNLTRAGANEPRTVLLLGATGFVGMHILYELLQRKDVAKIYALVRKKRAASPEARLTASMRGYGLPLEKSDRLEVIDGDFTHGHQFGLSDAHYTKLLGSVDVVLNAAGATNHTYPYAYFRSEAIVPLLRMMEFCATERFKTLHFIGSMNGEVFRSKRDFLRFGFYHCGYSRMKWIVKYLAVWAREQGLAASIYLPPHIVGSSLTAFKDPGLRYSFWHMVWYASQLRKVWDAEEPVPVISADALARSVCDNALLSEPRMFAYPASYISSAEFAQAFGWTVVPWKEFRAELKRTFTFSLRKWNPKKPLSSVFDMLLHMFFTRALFTNDLPDLISAITRAAQRHEPAVATELPPSRYIHECARRNYIIGRSMAAGALPSGQGEGVMALKELTRERV</sequence>
<keyword evidence="1" id="KW-0596">Phosphopantetheine</keyword>
<dbReference type="PANTHER" id="PTHR44845">
    <property type="entry name" value="CARRIER DOMAIN-CONTAINING PROTEIN"/>
    <property type="match status" value="1"/>
</dbReference>
<evidence type="ECO:0000259" key="3">
    <source>
        <dbReference type="Pfam" id="PF07993"/>
    </source>
</evidence>
<name>A0ABZ2M0K5_9BACT</name>
<dbReference type="PANTHER" id="PTHR44845:SF6">
    <property type="entry name" value="BETA-ALANINE-ACTIVATING ENZYME"/>
    <property type="match status" value="1"/>
</dbReference>
<dbReference type="SUPFAM" id="SSF51735">
    <property type="entry name" value="NAD(P)-binding Rossmann-fold domains"/>
    <property type="match status" value="1"/>
</dbReference>
<evidence type="ECO:0000313" key="5">
    <source>
        <dbReference type="Proteomes" id="UP001370348"/>
    </source>
</evidence>
<organism evidence="4 5">
    <name type="scientific">Pendulispora albinea</name>
    <dbReference type="NCBI Taxonomy" id="2741071"/>
    <lineage>
        <taxon>Bacteria</taxon>
        <taxon>Pseudomonadati</taxon>
        <taxon>Myxococcota</taxon>
        <taxon>Myxococcia</taxon>
        <taxon>Myxococcales</taxon>
        <taxon>Sorangiineae</taxon>
        <taxon>Pendulisporaceae</taxon>
        <taxon>Pendulispora</taxon>
    </lineage>
</organism>
<dbReference type="Pfam" id="PF07993">
    <property type="entry name" value="NAD_binding_4"/>
    <property type="match status" value="1"/>
</dbReference>
<evidence type="ECO:0000313" key="4">
    <source>
        <dbReference type="EMBL" id="WXB16505.1"/>
    </source>
</evidence>
<feature type="domain" description="Thioester reductase (TE)" evidence="3">
    <location>
        <begin position="52"/>
        <end position="279"/>
    </location>
</feature>
<keyword evidence="5" id="KW-1185">Reference proteome</keyword>
<evidence type="ECO:0000256" key="2">
    <source>
        <dbReference type="ARBA" id="ARBA00022553"/>
    </source>
</evidence>
<gene>
    <name evidence="4" type="ORF">LZC94_04310</name>
</gene>
<protein>
    <submittedName>
        <fullName evidence="4">SDR family oxidoreductase</fullName>
    </submittedName>
</protein>
<dbReference type="InterPro" id="IPR013120">
    <property type="entry name" value="FAR_NAD-bd"/>
</dbReference>
<accession>A0ABZ2M0K5</accession>
<evidence type="ECO:0000256" key="1">
    <source>
        <dbReference type="ARBA" id="ARBA00022450"/>
    </source>
</evidence>